<comment type="caution">
    <text evidence="6">The sequence shown here is derived from an EMBL/GenBank/DDBJ whole genome shotgun (WGS) entry which is preliminary data.</text>
</comment>
<dbReference type="SUPFAM" id="SSF51569">
    <property type="entry name" value="Aldolase"/>
    <property type="match status" value="1"/>
</dbReference>
<comment type="similarity">
    <text evidence="2">Belongs to the KHG/KDPG aldolase family.</text>
</comment>
<dbReference type="CDD" id="cd00452">
    <property type="entry name" value="KDPG_aldolase"/>
    <property type="match status" value="1"/>
</dbReference>
<dbReference type="EMBL" id="JADOUF010000001">
    <property type="protein sequence ID" value="MBG6135996.1"/>
    <property type="molecule type" value="Genomic_DNA"/>
</dbReference>
<dbReference type="InterPro" id="IPR000887">
    <property type="entry name" value="Aldlse_KDPG_KHG"/>
</dbReference>
<dbReference type="AlphaFoldDB" id="A0A8J7KJX5"/>
<dbReference type="Proteomes" id="UP000622552">
    <property type="component" value="Unassembled WGS sequence"/>
</dbReference>
<keyword evidence="4 6" id="KW-0456">Lyase</keyword>
<evidence type="ECO:0000256" key="2">
    <source>
        <dbReference type="ARBA" id="ARBA00006906"/>
    </source>
</evidence>
<keyword evidence="5" id="KW-0119">Carbohydrate metabolism</keyword>
<dbReference type="GO" id="GO:0008675">
    <property type="term" value="F:2-dehydro-3-deoxy-phosphogluconate aldolase activity"/>
    <property type="evidence" value="ECO:0007669"/>
    <property type="project" value="UniProtKB-EC"/>
</dbReference>
<dbReference type="EC" id="4.1.3.42" evidence="6"/>
<sequence>MTILDRLAGTRLVAILRATTPDHLADAAEVLVSEGLDCVELPLTTPGALTALADIRHRLGDAVALGAGTVLTTTQAADAVAAGATYLISPAVGADVIGWAAEHGVAVLPGALTPTEIHTAHGLGARAVKLFPASTVGPGYLTALRGPWPDLKIVATGGVDRDNARAWLAAGAFAVGVGSPLAGDALKTGDMAGLRARARAWKAALT</sequence>
<accession>A0A8J7KJX5</accession>
<dbReference type="GO" id="GO:0106009">
    <property type="term" value="F:(4S)-4-hydroxy-2-oxoglutarate aldolase activity"/>
    <property type="evidence" value="ECO:0007669"/>
    <property type="project" value="UniProtKB-EC"/>
</dbReference>
<keyword evidence="7" id="KW-1185">Reference proteome</keyword>
<dbReference type="EC" id="4.1.2.14" evidence="6"/>
<organism evidence="6 7">
    <name type="scientific">Longispora fulva</name>
    <dbReference type="NCBI Taxonomy" id="619741"/>
    <lineage>
        <taxon>Bacteria</taxon>
        <taxon>Bacillati</taxon>
        <taxon>Actinomycetota</taxon>
        <taxon>Actinomycetes</taxon>
        <taxon>Micromonosporales</taxon>
        <taxon>Micromonosporaceae</taxon>
        <taxon>Longispora</taxon>
    </lineage>
</organism>
<protein>
    <submittedName>
        <fullName evidence="6">2-dehydro-3-deoxyphosphogluconate aldolase/(4S)-4-hydroxy-2-oxoglutarate aldolase</fullName>
        <ecNumber evidence="6">4.1.2.14</ecNumber>
        <ecNumber evidence="6">4.1.3.42</ecNumber>
    </submittedName>
</protein>
<comment type="subunit">
    <text evidence="3">Homotrimer.</text>
</comment>
<evidence type="ECO:0000256" key="5">
    <source>
        <dbReference type="ARBA" id="ARBA00023277"/>
    </source>
</evidence>
<dbReference type="Pfam" id="PF01081">
    <property type="entry name" value="Aldolase"/>
    <property type="match status" value="1"/>
</dbReference>
<evidence type="ECO:0000313" key="7">
    <source>
        <dbReference type="Proteomes" id="UP000622552"/>
    </source>
</evidence>
<evidence type="ECO:0000313" key="6">
    <source>
        <dbReference type="EMBL" id="MBG6135996.1"/>
    </source>
</evidence>
<dbReference type="RefSeq" id="WP_197003039.1">
    <property type="nucleotide sequence ID" value="NZ_BONS01000001.1"/>
</dbReference>
<proteinExistence type="inferred from homology"/>
<comment type="pathway">
    <text evidence="1">Carbohydrate acid metabolism.</text>
</comment>
<dbReference type="Gene3D" id="3.20.20.70">
    <property type="entry name" value="Aldolase class I"/>
    <property type="match status" value="1"/>
</dbReference>
<evidence type="ECO:0000256" key="4">
    <source>
        <dbReference type="ARBA" id="ARBA00023239"/>
    </source>
</evidence>
<name>A0A8J7KJX5_9ACTN</name>
<dbReference type="InterPro" id="IPR031338">
    <property type="entry name" value="KDPG/KHG_AS_2"/>
</dbReference>
<dbReference type="PANTHER" id="PTHR30246">
    <property type="entry name" value="2-KETO-3-DEOXY-6-PHOSPHOGLUCONATE ALDOLASE"/>
    <property type="match status" value="1"/>
</dbReference>
<evidence type="ECO:0000256" key="1">
    <source>
        <dbReference type="ARBA" id="ARBA00004761"/>
    </source>
</evidence>
<dbReference type="PANTHER" id="PTHR30246:SF1">
    <property type="entry name" value="2-DEHYDRO-3-DEOXY-6-PHOSPHOGALACTONATE ALDOLASE-RELATED"/>
    <property type="match status" value="1"/>
</dbReference>
<dbReference type="PROSITE" id="PS00160">
    <property type="entry name" value="ALDOLASE_KDPG_KHG_2"/>
    <property type="match status" value="1"/>
</dbReference>
<gene>
    <name evidence="6" type="ORF">IW245_002190</name>
</gene>
<evidence type="ECO:0000256" key="3">
    <source>
        <dbReference type="ARBA" id="ARBA00011233"/>
    </source>
</evidence>
<dbReference type="InterPro" id="IPR013785">
    <property type="entry name" value="Aldolase_TIM"/>
</dbReference>
<dbReference type="NCBIfam" id="TIGR01182">
    <property type="entry name" value="eda"/>
    <property type="match status" value="1"/>
</dbReference>
<reference evidence="6" key="1">
    <citation type="submission" date="2020-11" db="EMBL/GenBank/DDBJ databases">
        <title>Sequencing the genomes of 1000 actinobacteria strains.</title>
        <authorList>
            <person name="Klenk H.-P."/>
        </authorList>
    </citation>
    <scope>NUCLEOTIDE SEQUENCE</scope>
    <source>
        <strain evidence="6">DSM 45356</strain>
    </source>
</reference>